<dbReference type="Proteomes" id="UP000727056">
    <property type="component" value="Unassembled WGS sequence"/>
</dbReference>
<feature type="domain" description="Chorismatase FkbO/Hyg5-like N-terminal" evidence="1">
    <location>
        <begin position="60"/>
        <end position="180"/>
    </location>
</feature>
<protein>
    <recommendedName>
        <fullName evidence="1">Chorismatase FkbO/Hyg5-like N-terminal domain-containing protein</fullName>
    </recommendedName>
</protein>
<reference evidence="2 3" key="1">
    <citation type="submission" date="2020-03" db="EMBL/GenBank/DDBJ databases">
        <title>Draft genome of Streptomyces sp. ventii, isolated from the Axial Seamount in the Pacific Ocean, and resequencing of the two type strains Streptomyces lonarensis strain NCL 716 and Streptomyces bohaiensis strain 11A07.</title>
        <authorList>
            <person name="Loughran R.M."/>
            <person name="Pfannmuller K.M."/>
            <person name="Wasson B.J."/>
            <person name="Deadmond M.C."/>
            <person name="Paddock B.E."/>
            <person name="Koyack M.J."/>
            <person name="Gallegos D.A."/>
            <person name="Mitchell E.A."/>
            <person name="Ushijima B."/>
            <person name="Saw J.H."/>
            <person name="Mcphail K.L."/>
            <person name="Videau P."/>
        </authorList>
    </citation>
    <scope>NUCLEOTIDE SEQUENCE [LARGE SCALE GENOMIC DNA]</scope>
    <source>
        <strain evidence="2 3">11A07</strain>
    </source>
</reference>
<dbReference type="InterPro" id="IPR035959">
    <property type="entry name" value="RutC-like_sf"/>
</dbReference>
<dbReference type="Gene3D" id="3.30.1330.40">
    <property type="entry name" value="RutC-like"/>
    <property type="match status" value="1"/>
</dbReference>
<dbReference type="Pfam" id="PF21168">
    <property type="entry name" value="FkbO_Hyg5-like_N"/>
    <property type="match status" value="1"/>
</dbReference>
<dbReference type="NCBIfam" id="TIGR04444">
    <property type="entry name" value="chori_FkbO_Hyg5"/>
    <property type="match status" value="1"/>
</dbReference>
<keyword evidence="3" id="KW-1185">Reference proteome</keyword>
<accession>A0ABX1CBJ4</accession>
<dbReference type="SUPFAM" id="SSF55298">
    <property type="entry name" value="YjgF-like"/>
    <property type="match status" value="1"/>
</dbReference>
<gene>
    <name evidence="2" type="ORF">HCN52_07315</name>
</gene>
<evidence type="ECO:0000313" key="3">
    <source>
        <dbReference type="Proteomes" id="UP000727056"/>
    </source>
</evidence>
<evidence type="ECO:0000313" key="2">
    <source>
        <dbReference type="EMBL" id="NJQ14757.1"/>
    </source>
</evidence>
<comment type="caution">
    <text evidence="2">The sequence shown here is derived from an EMBL/GenBank/DDBJ whole genome shotgun (WGS) entry which is preliminary data.</text>
</comment>
<name>A0ABX1CBJ4_9ACTN</name>
<proteinExistence type="predicted"/>
<dbReference type="InterPro" id="IPR031038">
    <property type="entry name" value="Chori_FkbO_Hyg5"/>
</dbReference>
<evidence type="ECO:0000259" key="1">
    <source>
        <dbReference type="Pfam" id="PF21168"/>
    </source>
</evidence>
<dbReference type="EMBL" id="JAAVJC010000037">
    <property type="protein sequence ID" value="NJQ14757.1"/>
    <property type="molecule type" value="Genomic_DNA"/>
</dbReference>
<organism evidence="2 3">
    <name type="scientific">Streptomyces bohaiensis</name>
    <dbReference type="NCBI Taxonomy" id="1431344"/>
    <lineage>
        <taxon>Bacteria</taxon>
        <taxon>Bacillati</taxon>
        <taxon>Actinomycetota</taxon>
        <taxon>Actinomycetes</taxon>
        <taxon>Kitasatosporales</taxon>
        <taxon>Streptomycetaceae</taxon>
        <taxon>Streptomyces</taxon>
    </lineage>
</organism>
<dbReference type="RefSeq" id="WP_168087548.1">
    <property type="nucleotide sequence ID" value="NZ_BHZH01000314.1"/>
</dbReference>
<dbReference type="CDD" id="cd06153">
    <property type="entry name" value="YjgF_YER057c_UK114_like_5"/>
    <property type="match status" value="1"/>
</dbReference>
<sequence>MTSSVQPIPVLSSRILPSSAAGDAPRLGSLTYLTAPDPRSGDAPTELTVEVGPHGESATETWTAGEPVLRGEYAGIRYAACREFVFCTGRIEEGGAYADATHRFYEDVFTLLARLGYPRLVRVWNYIGDINGVTSQGQEIYRDFCVGRSHALEQLGMLHGMPATTVIGVRGGGIGFAMIAARTVEPVNVENPRQIPAYRYPPRYGPRSPNFSRATYVPPPGAGGRGTAYVSGTASIIGHETVHVGDVRAQARTTLENIELLIGAPNLARYGIGEGFGLEDLRRVKVYVRHAEDIPAVQAVCSRLLPPSCAAVYLQADVCRRDLLVEIEGLAA</sequence>
<dbReference type="InterPro" id="IPR049368">
    <property type="entry name" value="FkbO_Hyg5-like_N"/>
</dbReference>